<dbReference type="NCBIfam" id="NF038151">
    <property type="entry name" value="lanthi_synth_III"/>
    <property type="match status" value="1"/>
</dbReference>
<dbReference type="Proteomes" id="UP001180531">
    <property type="component" value="Unassembled WGS sequence"/>
</dbReference>
<accession>A0ABU2T022</accession>
<keyword evidence="3" id="KW-1185">Reference proteome</keyword>
<dbReference type="SMART" id="SM01260">
    <property type="entry name" value="LANC_like"/>
    <property type="match status" value="1"/>
</dbReference>
<name>A0ABU2T022_9ACTN</name>
<dbReference type="InterPro" id="IPR007822">
    <property type="entry name" value="LANC-like"/>
</dbReference>
<dbReference type="Gene3D" id="1.50.10.10">
    <property type="match status" value="1"/>
</dbReference>
<organism evidence="2 3">
    <name type="scientific">Streptomyces hesseae</name>
    <dbReference type="NCBI Taxonomy" id="3075519"/>
    <lineage>
        <taxon>Bacteria</taxon>
        <taxon>Bacillati</taxon>
        <taxon>Actinomycetota</taxon>
        <taxon>Actinomycetes</taxon>
        <taxon>Kitasatosporales</taxon>
        <taxon>Streptomycetaceae</taxon>
        <taxon>Streptomyces</taxon>
    </lineage>
</organism>
<dbReference type="SUPFAM" id="SSF56112">
    <property type="entry name" value="Protein kinase-like (PK-like)"/>
    <property type="match status" value="1"/>
</dbReference>
<dbReference type="Gene3D" id="1.50.10.20">
    <property type="match status" value="1"/>
</dbReference>
<dbReference type="Pfam" id="PF25816">
    <property type="entry name" value="RamC_N"/>
    <property type="match status" value="1"/>
</dbReference>
<dbReference type="Pfam" id="PF00069">
    <property type="entry name" value="Pkinase"/>
    <property type="match status" value="1"/>
</dbReference>
<dbReference type="EMBL" id="JAVRFI010000042">
    <property type="protein sequence ID" value="MDT0453964.1"/>
    <property type="molecule type" value="Genomic_DNA"/>
</dbReference>
<dbReference type="InterPro" id="IPR058053">
    <property type="entry name" value="RamC_C"/>
</dbReference>
<evidence type="ECO:0000259" key="1">
    <source>
        <dbReference type="PROSITE" id="PS50011"/>
    </source>
</evidence>
<proteinExistence type="predicted"/>
<dbReference type="RefSeq" id="WP_311616357.1">
    <property type="nucleotide sequence ID" value="NZ_JAVRFI010000042.1"/>
</dbReference>
<reference evidence="2" key="1">
    <citation type="submission" date="2024-05" db="EMBL/GenBank/DDBJ databases">
        <title>30 novel species of actinomycetes from the DSMZ collection.</title>
        <authorList>
            <person name="Nouioui I."/>
        </authorList>
    </citation>
    <scope>NUCLEOTIDE SEQUENCE</scope>
    <source>
        <strain evidence="2">DSM 40473</strain>
    </source>
</reference>
<feature type="domain" description="Protein kinase" evidence="1">
    <location>
        <begin position="238"/>
        <end position="520"/>
    </location>
</feature>
<comment type="caution">
    <text evidence="2">The sequence shown here is derived from an EMBL/GenBank/DDBJ whole genome shotgun (WGS) entry which is preliminary data.</text>
</comment>
<dbReference type="InterPro" id="IPR053524">
    <property type="entry name" value="Aerial_hyphae_peptide-synth"/>
</dbReference>
<sequence length="877" mass="94453">MEKRYEVYCLADRHFYEIPDRLSRPAGGRAEDALFETARRPVPEGWTSGRNGDWFHLAPLGADGEQLPGQPAQGWKIHVSATADGADKTAADVWDYCVPRRIPFKFVPAPHMLHLRNNKYAPRDGSGKFVTIYPADEESLRTVLTDLEEILGGRPGPYVLTDLRWHDGPLYVRYGAFARRYCVDARGSLVPAIEDADGTLVPDPRDPAFQVPAWVTLPAFLEPHLAARNATTVADLPYRIEKALHFSNGGGVYRGTDTRDGSQVVLKEARPHAGLAADGADAITRLEREKDALDRLAGLGVAPGVRDWLTIGEHRFLVMDFIEGRPLNSFFGERHPLLAADPDAAAVAGYTDWALRIHRAVERAVAAVHDRGVVFNDLHMFNIMVGPDDESVTLIDFEAAAPAAEGGRQIVAHPGFFAPPDRTGTDVDRYALACLRIALFLPVTTLFVIDRAKAAHLADIIAEHFPAVPREFLDEAVAEITRETRDEGVASAGPALAAPAVLPTTDDWPAARDSMVRAILASATPERDDRLFPGDIAQFSEGGGLGLAHGAAGVLYALAETGADRYEQGERWLLAHTDPGALPPGTPLGLYDGLAGVAHALDRLGHTQRALDLTATLLGEKWQKLTSALRGGLAGIGLHLDHLARTTGDRHFHERAVEAAQLLADRLAADDGKQRAGLMRGATGSALLFLRLYERTGAPALLDLAGTALRVDLARCVRTANGSLDVDEGWRTMPYLGDGSVGIGAVLDDYLAHVPDPDEDLTEARAAILVAARSRFYAQPGLFQGRAGMIWHLGRTTAPGAAPADLAAQVAALGWYGIPYQGDLAFPGHQMMRLSMDLATGTAGCLLALGSVRGVARLPFLPPPKGPKSRLHLVVES</sequence>
<dbReference type="InterPro" id="IPR000719">
    <property type="entry name" value="Prot_kinase_dom"/>
</dbReference>
<dbReference type="SMART" id="SM00220">
    <property type="entry name" value="S_TKc"/>
    <property type="match status" value="1"/>
</dbReference>
<dbReference type="InterPro" id="IPR012341">
    <property type="entry name" value="6hp_glycosidase-like_sf"/>
</dbReference>
<protein>
    <submittedName>
        <fullName evidence="2">Class III lanthionine synthetase LanKC</fullName>
    </submittedName>
</protein>
<evidence type="ECO:0000313" key="3">
    <source>
        <dbReference type="Proteomes" id="UP001180531"/>
    </source>
</evidence>
<dbReference type="Gene3D" id="1.10.510.10">
    <property type="entry name" value="Transferase(Phosphotransferase) domain 1"/>
    <property type="match status" value="1"/>
</dbReference>
<dbReference type="PROSITE" id="PS50011">
    <property type="entry name" value="PROTEIN_KINASE_DOM"/>
    <property type="match status" value="1"/>
</dbReference>
<dbReference type="InterPro" id="IPR057929">
    <property type="entry name" value="RamC_N"/>
</dbReference>
<dbReference type="SUPFAM" id="SSF158745">
    <property type="entry name" value="LanC-like"/>
    <property type="match status" value="1"/>
</dbReference>
<dbReference type="CDD" id="cd04791">
    <property type="entry name" value="LanC_SerThrkinase"/>
    <property type="match status" value="1"/>
</dbReference>
<evidence type="ECO:0000313" key="2">
    <source>
        <dbReference type="EMBL" id="MDT0453964.1"/>
    </source>
</evidence>
<dbReference type="InterPro" id="IPR011009">
    <property type="entry name" value="Kinase-like_dom_sf"/>
</dbReference>
<gene>
    <name evidence="2" type="primary">lanKC</name>
    <name evidence="2" type="ORF">RM609_33535</name>
</gene>